<dbReference type="GO" id="GO:0005743">
    <property type="term" value="C:mitochondrial inner membrane"/>
    <property type="evidence" value="ECO:0007669"/>
    <property type="project" value="UniProtKB-ARBA"/>
</dbReference>
<evidence type="ECO:0000256" key="6">
    <source>
        <dbReference type="ARBA" id="ARBA00023128"/>
    </source>
</evidence>
<dbReference type="InterPro" id="IPR006941">
    <property type="entry name" value="RNase_CAF1"/>
</dbReference>
<dbReference type="SUPFAM" id="SSF53098">
    <property type="entry name" value="Ribonuclease H-like"/>
    <property type="match status" value="1"/>
</dbReference>
<reference evidence="11" key="1">
    <citation type="submission" date="2019-04" db="EMBL/GenBank/DDBJ databases">
        <title>Friends and foes A comparative genomics studyof 23 Aspergillus species from section Flavi.</title>
        <authorList>
            <consortium name="DOE Joint Genome Institute"/>
            <person name="Kjaerbolling I."/>
            <person name="Vesth T."/>
            <person name="Frisvad J.C."/>
            <person name="Nybo J.L."/>
            <person name="Theobald S."/>
            <person name="Kildgaard S."/>
            <person name="Isbrandt T."/>
            <person name="Kuo A."/>
            <person name="Sato A."/>
            <person name="Lyhne E.K."/>
            <person name="Kogle M.E."/>
            <person name="Wiebenga A."/>
            <person name="Kun R.S."/>
            <person name="Lubbers R.J."/>
            <person name="Makela M.R."/>
            <person name="Barry K."/>
            <person name="Chovatia M."/>
            <person name="Clum A."/>
            <person name="Daum C."/>
            <person name="Haridas S."/>
            <person name="He G."/>
            <person name="LaButti K."/>
            <person name="Lipzen A."/>
            <person name="Mondo S."/>
            <person name="Riley R."/>
            <person name="Salamov A."/>
            <person name="Simmons B.A."/>
            <person name="Magnuson J.K."/>
            <person name="Henrissat B."/>
            <person name="Mortensen U.H."/>
            <person name="Larsen T.O."/>
            <person name="Devries R.P."/>
            <person name="Grigoriev I.V."/>
            <person name="Machida M."/>
            <person name="Baker S.E."/>
            <person name="Andersen M.R."/>
        </authorList>
    </citation>
    <scope>NUCLEOTIDE SEQUENCE [LARGE SCALE GENOMIC DNA]</scope>
    <source>
        <strain evidence="11">IBT 14317</strain>
    </source>
</reference>
<dbReference type="InterPro" id="IPR021757">
    <property type="entry name" value="Ribosomal_mL46_N"/>
</dbReference>
<protein>
    <recommendedName>
        <fullName evidence="8">Large ribosomal subunit protein mL46</fullName>
    </recommendedName>
</protein>
<dbReference type="OrthoDB" id="414075at2759"/>
<evidence type="ECO:0000256" key="9">
    <source>
        <dbReference type="SAM" id="MobiDB-lite"/>
    </source>
</evidence>
<feature type="domain" description="Large ribosomal subunit protein mL46 N-terminal" evidence="10">
    <location>
        <begin position="603"/>
        <end position="736"/>
    </location>
</feature>
<accession>A0A5N7CNK4</accession>
<comment type="similarity">
    <text evidence="2">Belongs to the CAF1 family.</text>
</comment>
<dbReference type="FunFam" id="3.90.79.10:FF:000018">
    <property type="entry name" value="39S ribosomal protein L46, mitochondrial"/>
    <property type="match status" value="1"/>
</dbReference>
<gene>
    <name evidence="11" type="ORF">BDV23DRAFT_168526</name>
</gene>
<dbReference type="GO" id="GO:0005840">
    <property type="term" value="C:ribosome"/>
    <property type="evidence" value="ECO:0007669"/>
    <property type="project" value="UniProtKB-KW"/>
</dbReference>
<dbReference type="AlphaFoldDB" id="A0A5N7CNK4"/>
<evidence type="ECO:0000313" key="11">
    <source>
        <dbReference type="EMBL" id="KAE8395771.1"/>
    </source>
</evidence>
<dbReference type="Gene3D" id="3.90.79.10">
    <property type="entry name" value="Nucleoside Triphosphate Pyrophosphohydrolase"/>
    <property type="match status" value="1"/>
</dbReference>
<dbReference type="EMBL" id="ML735217">
    <property type="protein sequence ID" value="KAE8395771.1"/>
    <property type="molecule type" value="Genomic_DNA"/>
</dbReference>
<dbReference type="CDD" id="cd04661">
    <property type="entry name" value="NUDIX_MRP_L46"/>
    <property type="match status" value="1"/>
</dbReference>
<dbReference type="GO" id="GO:0005634">
    <property type="term" value="C:nucleus"/>
    <property type="evidence" value="ECO:0007669"/>
    <property type="project" value="TreeGrafter"/>
</dbReference>
<comment type="similarity">
    <text evidence="3">Belongs to the mitochondrion-specific ribosomal protein mL46 family.</text>
</comment>
<name>A0A5N7CNK4_PETAA</name>
<dbReference type="InterPro" id="IPR051181">
    <property type="entry name" value="CAF1_poly(A)_ribonucleases"/>
</dbReference>
<dbReference type="GO" id="GO:0000289">
    <property type="term" value="P:nuclear-transcribed mRNA poly(A) tail shortening"/>
    <property type="evidence" value="ECO:0007669"/>
    <property type="project" value="TreeGrafter"/>
</dbReference>
<feature type="region of interest" description="Disordered" evidence="9">
    <location>
        <begin position="436"/>
        <end position="458"/>
    </location>
</feature>
<dbReference type="GO" id="GO:1990431">
    <property type="term" value="P:priRNA 3'-end processing"/>
    <property type="evidence" value="ECO:0007669"/>
    <property type="project" value="TreeGrafter"/>
</dbReference>
<dbReference type="InterPro" id="IPR033650">
    <property type="entry name" value="Ribosomal_mL46_NUDIX"/>
</dbReference>
<dbReference type="GO" id="GO:1990432">
    <property type="term" value="P:siRNA 3'-end processing"/>
    <property type="evidence" value="ECO:0007669"/>
    <property type="project" value="TreeGrafter"/>
</dbReference>
<evidence type="ECO:0000256" key="8">
    <source>
        <dbReference type="ARBA" id="ARBA00035190"/>
    </source>
</evidence>
<dbReference type="InterPro" id="IPR012337">
    <property type="entry name" value="RNaseH-like_sf"/>
</dbReference>
<dbReference type="GO" id="GO:1990904">
    <property type="term" value="C:ribonucleoprotein complex"/>
    <property type="evidence" value="ECO:0007669"/>
    <property type="project" value="UniProtKB-KW"/>
</dbReference>
<dbReference type="Proteomes" id="UP000326877">
    <property type="component" value="Unassembled WGS sequence"/>
</dbReference>
<dbReference type="GO" id="GO:0000175">
    <property type="term" value="F:3'-5'-RNA exonuclease activity"/>
    <property type="evidence" value="ECO:0007669"/>
    <property type="project" value="TreeGrafter"/>
</dbReference>
<evidence type="ECO:0000256" key="3">
    <source>
        <dbReference type="ARBA" id="ARBA00009070"/>
    </source>
</evidence>
<keyword evidence="6" id="KW-0496">Mitochondrion</keyword>
<evidence type="ECO:0000256" key="5">
    <source>
        <dbReference type="ARBA" id="ARBA00022980"/>
    </source>
</evidence>
<proteinExistence type="inferred from homology"/>
<evidence type="ECO:0000256" key="7">
    <source>
        <dbReference type="ARBA" id="ARBA00023274"/>
    </source>
</evidence>
<dbReference type="InterPro" id="IPR036397">
    <property type="entry name" value="RNaseH_sf"/>
</dbReference>
<dbReference type="PANTHER" id="PTHR15092:SF22">
    <property type="entry name" value="POLY(A)-SPECIFIC RIBONUCLEASE PNLDC1"/>
    <property type="match status" value="1"/>
</dbReference>
<dbReference type="Pfam" id="PF04857">
    <property type="entry name" value="CAF1"/>
    <property type="match status" value="1"/>
</dbReference>
<dbReference type="Gene3D" id="3.30.420.10">
    <property type="entry name" value="Ribonuclease H-like superfamily/Ribonuclease H"/>
    <property type="match status" value="2"/>
</dbReference>
<dbReference type="InterPro" id="IPR015797">
    <property type="entry name" value="NUDIX_hydrolase-like_dom_sf"/>
</dbReference>
<organism evidence="11">
    <name type="scientific">Petromyces alliaceus</name>
    <name type="common">Aspergillus alliaceus</name>
    <dbReference type="NCBI Taxonomy" id="209559"/>
    <lineage>
        <taxon>Eukaryota</taxon>
        <taxon>Fungi</taxon>
        <taxon>Dikarya</taxon>
        <taxon>Ascomycota</taxon>
        <taxon>Pezizomycotina</taxon>
        <taxon>Eurotiomycetes</taxon>
        <taxon>Eurotiomycetidae</taxon>
        <taxon>Eurotiales</taxon>
        <taxon>Aspergillaceae</taxon>
        <taxon>Aspergillus</taxon>
        <taxon>Aspergillus subgen. Circumdati</taxon>
    </lineage>
</organism>
<dbReference type="GO" id="GO:0003723">
    <property type="term" value="F:RNA binding"/>
    <property type="evidence" value="ECO:0007669"/>
    <property type="project" value="TreeGrafter"/>
</dbReference>
<sequence length="878" mass="99942">MDITPKTFPFFLPRILDDIATCSFVSIDFEFSGIACPSAGPNSGKSTLQERYEEVKASANKYGIVQIGLTICHEDTETGTYILKPYNLYLSPIIDRRLDVGRDLCFQSSAVEFLLENKFCIHSVYKNGIHYLSREEEAIAMARAAEKYERTSVRKVIDVKETEHDSLAFLKAIRHLVNDWLARGEARESYLNIPPPRRTVYQVSGLPSALNNFQKRLVHQLIEVEYPALVTISKPAFIQVIDYDEEREKAIREQRMARVQERIWKQTGFRWVVEALAGGDLTPLDPFSFVGIMDSSTAVEPQTSLKDFSNKLKQRLKDHRPVLVGHNLFTDLLYLYRCFFGPLPGKVEDFQAMAHEMFPVLMDTKYMATHDCGSIIPKSSLSEINDKLLQIKIPTICIHHQHSKYNTQKIDHEAGYDSLLTAQIFIKLSAQLRDGGISQRPEPASELEEHRDPTGSYATIPALQENPKGTVEKSQLTKNEPKTSINKLGTRFDVLGVEEINHHIEGITLTPRKSSSSVDVSRKVANGELIPRQDAQFWKAYGNKLRVFGTEEKVCRPSIADPKVCRSCQETLVRRNYASAAAKPSSEFSSAATTTFPVVKPVYTINAGVALSRPPQITRDLSQFEKAYYFYQKRLNERLALPFTKYFYFKRGTPADEDWKRKIRERQTPARDIGKYNAYSKDAWNDELLVGAVESEPDHQVEMLVQDAEATVNATSQDTSKKEEIPRPFSRVTEADEKNDQRSLNRALQRTLYLLVQTKEGYWKLPSSEVEQEETLRLAAERTLAQSAGVNMNTWIVGFHPVGHHVYNFKFPRVDKASGAEHLGEKTFFMKARIMAGQADLSANTQNLQDFKWLTKEEIAPFVLPQYYSNIKNMLAER</sequence>
<evidence type="ECO:0000259" key="10">
    <source>
        <dbReference type="Pfam" id="PF11788"/>
    </source>
</evidence>
<evidence type="ECO:0000256" key="4">
    <source>
        <dbReference type="ARBA" id="ARBA00022946"/>
    </source>
</evidence>
<keyword evidence="5" id="KW-0689">Ribosomal protein</keyword>
<dbReference type="PANTHER" id="PTHR15092">
    <property type="entry name" value="POLY A -SPECIFIC RIBONUCLEASE/TARGET OF EGR1, MEMBER 1"/>
    <property type="match status" value="1"/>
</dbReference>
<keyword evidence="7" id="KW-0687">Ribonucleoprotein</keyword>
<dbReference type="Pfam" id="PF11788">
    <property type="entry name" value="MRP-L46"/>
    <property type="match status" value="1"/>
</dbReference>
<keyword evidence="4" id="KW-0809">Transit peptide</keyword>
<evidence type="ECO:0000256" key="2">
    <source>
        <dbReference type="ARBA" id="ARBA00008372"/>
    </source>
</evidence>
<evidence type="ECO:0000256" key="1">
    <source>
        <dbReference type="ARBA" id="ARBA00004173"/>
    </source>
</evidence>
<dbReference type="SUPFAM" id="SSF55811">
    <property type="entry name" value="Nudix"/>
    <property type="match status" value="1"/>
</dbReference>
<comment type="subcellular location">
    <subcellularLocation>
        <location evidence="1">Mitochondrion</location>
    </subcellularLocation>
</comment>